<gene>
    <name evidence="1" type="ORF">LPU83_1553</name>
</gene>
<dbReference type="AlphaFoldDB" id="W6RA17"/>
<evidence type="ECO:0000313" key="1">
    <source>
        <dbReference type="EMBL" id="CDM57225.1"/>
    </source>
</evidence>
<keyword evidence="2" id="KW-1185">Reference proteome</keyword>
<dbReference type="KEGG" id="rhl:LPU83_1553"/>
<dbReference type="HOGENOM" id="CLU_1634044_0_0_5"/>
<name>W6RA17_9HYPH</name>
<reference evidence="1" key="1">
    <citation type="submission" date="2013-11" db="EMBL/GenBank/DDBJ databases">
        <title>Draft genome sequence of the broad-host-range Rhizobium sp. LPU83 strain, a member of the low-genetic diversity Oregon-like Rhizobium sp. group.</title>
        <authorList>
            <person name="Wibberg D."/>
            <person name="Puehler A."/>
            <person name="Schlueter A."/>
        </authorList>
    </citation>
    <scope>NUCLEOTIDE SEQUENCE [LARGE SCALE GENOMIC DNA]</scope>
    <source>
        <strain evidence="1">LPU83</strain>
    </source>
</reference>
<sequence>MQAPLSRGANVRGGRRQLHPSARMPAGFSIQVSSCRCVFRWLEIGAEYVAFWPFWDGSLVGHNLYLAWFREKELRIWVTWPDRLKHFGYRCVRCESIRLCWCGFLCSNPGGGRKRSYDNKSRGLVAHTIHANLLCGTAWILSHLRLRKRRHARCSTYSQGRI</sequence>
<proteinExistence type="predicted"/>
<protein>
    <submittedName>
        <fullName evidence="1">Uncharacterized protein</fullName>
    </submittedName>
</protein>
<evidence type="ECO:0000313" key="2">
    <source>
        <dbReference type="Proteomes" id="UP000019443"/>
    </source>
</evidence>
<dbReference type="EMBL" id="HG916852">
    <property type="protein sequence ID" value="CDM57225.1"/>
    <property type="molecule type" value="Genomic_DNA"/>
</dbReference>
<organism evidence="1 2">
    <name type="scientific">Rhizobium favelukesii</name>
    <dbReference type="NCBI Taxonomy" id="348824"/>
    <lineage>
        <taxon>Bacteria</taxon>
        <taxon>Pseudomonadati</taxon>
        <taxon>Pseudomonadota</taxon>
        <taxon>Alphaproteobacteria</taxon>
        <taxon>Hyphomicrobiales</taxon>
        <taxon>Rhizobiaceae</taxon>
        <taxon>Rhizobium/Agrobacterium group</taxon>
        <taxon>Rhizobium</taxon>
    </lineage>
</organism>
<dbReference type="Proteomes" id="UP000019443">
    <property type="component" value="Chromosome"/>
</dbReference>
<dbReference type="PATRIC" id="fig|348824.6.peg.1677"/>
<accession>W6RA17</accession>